<dbReference type="NCBIfam" id="TIGR03448">
    <property type="entry name" value="mycothiol_MshD"/>
    <property type="match status" value="1"/>
</dbReference>
<feature type="domain" description="N-acetyltransferase" evidence="5">
    <location>
        <begin position="137"/>
        <end position="273"/>
    </location>
</feature>
<evidence type="ECO:0000256" key="4">
    <source>
        <dbReference type="NCBIfam" id="TIGR03448"/>
    </source>
</evidence>
<dbReference type="OrthoDB" id="3208058at2"/>
<keyword evidence="3" id="KW-0012">Acyltransferase</keyword>
<dbReference type="InterPro" id="IPR017813">
    <property type="entry name" value="Mycothiol_AcTrfase"/>
</dbReference>
<evidence type="ECO:0000256" key="1">
    <source>
        <dbReference type="ARBA" id="ARBA00022679"/>
    </source>
</evidence>
<gene>
    <name evidence="6" type="primary">mshD</name>
    <name evidence="6" type="ORF">Back2_14270</name>
</gene>
<dbReference type="Gene3D" id="3.40.630.30">
    <property type="match status" value="1"/>
</dbReference>
<keyword evidence="1 6" id="KW-0808">Transferase</keyword>
<dbReference type="InterPro" id="IPR050680">
    <property type="entry name" value="YpeA/RimI_acetyltransf"/>
</dbReference>
<dbReference type="AlphaFoldDB" id="A0A3G9IDT8"/>
<dbReference type="PANTHER" id="PTHR43420:SF44">
    <property type="entry name" value="ACETYLTRANSFERASE YPEA"/>
    <property type="match status" value="1"/>
</dbReference>
<dbReference type="Pfam" id="PF00583">
    <property type="entry name" value="Acetyltransf_1"/>
    <property type="match status" value="1"/>
</dbReference>
<protein>
    <recommendedName>
        <fullName evidence="4">Mycothiol synthase</fullName>
        <ecNumber evidence="4">2.3.1.189</ecNumber>
    </recommendedName>
</protein>
<dbReference type="EC" id="2.3.1.189" evidence="4"/>
<dbReference type="KEGG" id="nbe:Back2_14270"/>
<dbReference type="PROSITE" id="PS51186">
    <property type="entry name" value="GNAT"/>
    <property type="match status" value="1"/>
</dbReference>
<reference evidence="6 7" key="1">
    <citation type="submission" date="2018-11" db="EMBL/GenBank/DDBJ databases">
        <title>Complete genome sequence of Nocardioides baekrokdamisoli strain KCTC 39748.</title>
        <authorList>
            <person name="Kang S.W."/>
            <person name="Lee K.C."/>
            <person name="Kim K.K."/>
            <person name="Kim J.S."/>
            <person name="Kim D.S."/>
            <person name="Ko S.H."/>
            <person name="Yang S.H."/>
            <person name="Shin Y.K."/>
            <person name="Lee J.S."/>
        </authorList>
    </citation>
    <scope>NUCLEOTIDE SEQUENCE [LARGE SCALE GENOMIC DNA]</scope>
    <source>
        <strain evidence="6 7">KCTC 39748</strain>
    </source>
</reference>
<keyword evidence="2" id="KW-0677">Repeat</keyword>
<evidence type="ECO:0000313" key="6">
    <source>
        <dbReference type="EMBL" id="BBH17140.1"/>
    </source>
</evidence>
<evidence type="ECO:0000313" key="7">
    <source>
        <dbReference type="Proteomes" id="UP000271573"/>
    </source>
</evidence>
<sequence length="273" mass="30128">MNPAEVDRVLAIAAAAAAVDGVDHLDEAARLELEHRPEGVTGVVNENGFVLVTGSVLAMVVRPDRRGHERARALLARVPGGVTSAWSHSDHPAARHLAEEYGWRRDRELLRMVRQPDRLDRSSERSDDEAGTFRTFGRLRAFAPGDEGELLRVNAAAFAHHPEQGGLTLGSLEERMAESWFDLDDLIELWDGDRLAAFHWVKRQPDGPAEVYVLAVDPAYAGKGLGTVVLEAGLKRLEGFAVQLYVEADNTKARRLYESAGFVIAEVHAHYVR</sequence>
<dbReference type="GO" id="GO:0010125">
    <property type="term" value="P:mycothiol biosynthetic process"/>
    <property type="evidence" value="ECO:0007669"/>
    <property type="project" value="UniProtKB-UniRule"/>
</dbReference>
<name>A0A3G9IDT8_9ACTN</name>
<dbReference type="CDD" id="cd04301">
    <property type="entry name" value="NAT_SF"/>
    <property type="match status" value="1"/>
</dbReference>
<keyword evidence="7" id="KW-1185">Reference proteome</keyword>
<proteinExistence type="predicted"/>
<dbReference type="Proteomes" id="UP000271573">
    <property type="component" value="Chromosome"/>
</dbReference>
<accession>A0A3G9IDT8</accession>
<evidence type="ECO:0000256" key="3">
    <source>
        <dbReference type="ARBA" id="ARBA00023315"/>
    </source>
</evidence>
<evidence type="ECO:0000259" key="5">
    <source>
        <dbReference type="PROSITE" id="PS51186"/>
    </source>
</evidence>
<dbReference type="InterPro" id="IPR016181">
    <property type="entry name" value="Acyl_CoA_acyltransferase"/>
</dbReference>
<dbReference type="PANTHER" id="PTHR43420">
    <property type="entry name" value="ACETYLTRANSFERASE"/>
    <property type="match status" value="1"/>
</dbReference>
<dbReference type="SUPFAM" id="SSF55729">
    <property type="entry name" value="Acyl-CoA N-acyltransferases (Nat)"/>
    <property type="match status" value="1"/>
</dbReference>
<dbReference type="GO" id="GO:0035447">
    <property type="term" value="F:mycothiol synthase activity"/>
    <property type="evidence" value="ECO:0007669"/>
    <property type="project" value="UniProtKB-UniRule"/>
</dbReference>
<evidence type="ECO:0000256" key="2">
    <source>
        <dbReference type="ARBA" id="ARBA00022737"/>
    </source>
</evidence>
<dbReference type="InterPro" id="IPR000182">
    <property type="entry name" value="GNAT_dom"/>
</dbReference>
<dbReference type="EMBL" id="AP019307">
    <property type="protein sequence ID" value="BBH17140.1"/>
    <property type="molecule type" value="Genomic_DNA"/>
</dbReference>
<organism evidence="6 7">
    <name type="scientific">Nocardioides baekrokdamisoli</name>
    <dbReference type="NCBI Taxonomy" id="1804624"/>
    <lineage>
        <taxon>Bacteria</taxon>
        <taxon>Bacillati</taxon>
        <taxon>Actinomycetota</taxon>
        <taxon>Actinomycetes</taxon>
        <taxon>Propionibacteriales</taxon>
        <taxon>Nocardioidaceae</taxon>
        <taxon>Nocardioides</taxon>
    </lineage>
</organism>